<name>A7NP21_ROSCS</name>
<evidence type="ECO:0000313" key="2">
    <source>
        <dbReference type="Proteomes" id="UP000000263"/>
    </source>
</evidence>
<sequence>MNRPWQRRLIAFGALALGVVYLINPTAGVLELIPDALPVVGNLDEAAATTLIIWGIQAWRQAAATLPPLPYRGNGKAEQTAERNR</sequence>
<protein>
    <submittedName>
        <fullName evidence="1">Uncharacterized protein</fullName>
    </submittedName>
</protein>
<dbReference type="EMBL" id="CP000804">
    <property type="protein sequence ID" value="ABU59317.1"/>
    <property type="molecule type" value="Genomic_DNA"/>
</dbReference>
<dbReference type="AlphaFoldDB" id="A7NP21"/>
<dbReference type="Proteomes" id="UP000000263">
    <property type="component" value="Chromosome"/>
</dbReference>
<gene>
    <name evidence="1" type="ordered locus">Rcas_3265</name>
</gene>
<reference evidence="1 2" key="1">
    <citation type="submission" date="2007-08" db="EMBL/GenBank/DDBJ databases">
        <title>Complete sequence of Roseiflexus castenholzii DSM 13941.</title>
        <authorList>
            <consortium name="US DOE Joint Genome Institute"/>
            <person name="Copeland A."/>
            <person name="Lucas S."/>
            <person name="Lapidus A."/>
            <person name="Barry K."/>
            <person name="Glavina del Rio T."/>
            <person name="Dalin E."/>
            <person name="Tice H."/>
            <person name="Pitluck S."/>
            <person name="Thompson L.S."/>
            <person name="Brettin T."/>
            <person name="Bruce D."/>
            <person name="Detter J.C."/>
            <person name="Han C."/>
            <person name="Tapia R."/>
            <person name="Schmutz J."/>
            <person name="Larimer F."/>
            <person name="Land M."/>
            <person name="Hauser L."/>
            <person name="Kyrpides N."/>
            <person name="Mikhailova N."/>
            <person name="Bryant D.A."/>
            <person name="Hanada S."/>
            <person name="Tsukatani Y."/>
            <person name="Richardson P."/>
        </authorList>
    </citation>
    <scope>NUCLEOTIDE SEQUENCE [LARGE SCALE GENOMIC DNA]</scope>
    <source>
        <strain evidence="2">DSM 13941 / HLO8</strain>
    </source>
</reference>
<accession>A7NP21</accession>
<dbReference type="HOGENOM" id="CLU_2556167_0_0_0"/>
<dbReference type="eggNOG" id="ENOG5033K5R">
    <property type="taxonomic scope" value="Bacteria"/>
</dbReference>
<keyword evidence="2" id="KW-1185">Reference proteome</keyword>
<dbReference type="KEGG" id="rca:Rcas_3265"/>
<proteinExistence type="predicted"/>
<dbReference type="RefSeq" id="WP_012121741.1">
    <property type="nucleotide sequence ID" value="NC_009767.1"/>
</dbReference>
<organism evidence="1 2">
    <name type="scientific">Roseiflexus castenholzii (strain DSM 13941 / HLO8)</name>
    <dbReference type="NCBI Taxonomy" id="383372"/>
    <lineage>
        <taxon>Bacteria</taxon>
        <taxon>Bacillati</taxon>
        <taxon>Chloroflexota</taxon>
        <taxon>Chloroflexia</taxon>
        <taxon>Chloroflexales</taxon>
        <taxon>Roseiflexineae</taxon>
        <taxon>Roseiflexaceae</taxon>
        <taxon>Roseiflexus</taxon>
    </lineage>
</organism>
<evidence type="ECO:0000313" key="1">
    <source>
        <dbReference type="EMBL" id="ABU59317.1"/>
    </source>
</evidence>